<accession>A0A9D4FJ01</accession>
<organism evidence="1 2">
    <name type="scientific">Dreissena polymorpha</name>
    <name type="common">Zebra mussel</name>
    <name type="synonym">Mytilus polymorpha</name>
    <dbReference type="NCBI Taxonomy" id="45954"/>
    <lineage>
        <taxon>Eukaryota</taxon>
        <taxon>Metazoa</taxon>
        <taxon>Spiralia</taxon>
        <taxon>Lophotrochozoa</taxon>
        <taxon>Mollusca</taxon>
        <taxon>Bivalvia</taxon>
        <taxon>Autobranchia</taxon>
        <taxon>Heteroconchia</taxon>
        <taxon>Euheterodonta</taxon>
        <taxon>Imparidentia</taxon>
        <taxon>Neoheterodontei</taxon>
        <taxon>Myida</taxon>
        <taxon>Dreissenoidea</taxon>
        <taxon>Dreissenidae</taxon>
        <taxon>Dreissena</taxon>
    </lineage>
</organism>
<protein>
    <submittedName>
        <fullName evidence="1">Uncharacterized protein</fullName>
    </submittedName>
</protein>
<proteinExistence type="predicted"/>
<comment type="caution">
    <text evidence="1">The sequence shown here is derived from an EMBL/GenBank/DDBJ whole genome shotgun (WGS) entry which is preliminary data.</text>
</comment>
<gene>
    <name evidence="1" type="ORF">DPMN_153315</name>
</gene>
<dbReference type="AlphaFoldDB" id="A0A9D4FJ01"/>
<dbReference type="EMBL" id="JAIWYP010000007">
    <property type="protein sequence ID" value="KAH3799703.1"/>
    <property type="molecule type" value="Genomic_DNA"/>
</dbReference>
<evidence type="ECO:0000313" key="1">
    <source>
        <dbReference type="EMBL" id="KAH3799703.1"/>
    </source>
</evidence>
<name>A0A9D4FJ01_DREPO</name>
<reference evidence="1" key="1">
    <citation type="journal article" date="2019" name="bioRxiv">
        <title>The Genome of the Zebra Mussel, Dreissena polymorpha: A Resource for Invasive Species Research.</title>
        <authorList>
            <person name="McCartney M.A."/>
            <person name="Auch B."/>
            <person name="Kono T."/>
            <person name="Mallez S."/>
            <person name="Zhang Y."/>
            <person name="Obille A."/>
            <person name="Becker A."/>
            <person name="Abrahante J.E."/>
            <person name="Garbe J."/>
            <person name="Badalamenti J.P."/>
            <person name="Herman A."/>
            <person name="Mangelson H."/>
            <person name="Liachko I."/>
            <person name="Sullivan S."/>
            <person name="Sone E.D."/>
            <person name="Koren S."/>
            <person name="Silverstein K.A.T."/>
            <person name="Beckman K.B."/>
            <person name="Gohl D.M."/>
        </authorList>
    </citation>
    <scope>NUCLEOTIDE SEQUENCE</scope>
    <source>
        <strain evidence="1">Duluth1</strain>
        <tissue evidence="1">Whole animal</tissue>
    </source>
</reference>
<evidence type="ECO:0000313" key="2">
    <source>
        <dbReference type="Proteomes" id="UP000828390"/>
    </source>
</evidence>
<sequence>MVFGCEVIIPMQAVTRRPKCSEGDIEYEEHVTTLQPKFHQILEVARQNLKVVVSYQKKHYDTTSK</sequence>
<dbReference type="Proteomes" id="UP000828390">
    <property type="component" value="Unassembled WGS sequence"/>
</dbReference>
<reference evidence="1" key="2">
    <citation type="submission" date="2020-11" db="EMBL/GenBank/DDBJ databases">
        <authorList>
            <person name="McCartney M.A."/>
            <person name="Auch B."/>
            <person name="Kono T."/>
            <person name="Mallez S."/>
            <person name="Becker A."/>
            <person name="Gohl D.M."/>
            <person name="Silverstein K.A.T."/>
            <person name="Koren S."/>
            <person name="Bechman K.B."/>
            <person name="Herman A."/>
            <person name="Abrahante J.E."/>
            <person name="Garbe J."/>
        </authorList>
    </citation>
    <scope>NUCLEOTIDE SEQUENCE</scope>
    <source>
        <strain evidence="1">Duluth1</strain>
        <tissue evidence="1">Whole animal</tissue>
    </source>
</reference>
<keyword evidence="2" id="KW-1185">Reference proteome</keyword>